<reference evidence="1 2" key="1">
    <citation type="submission" date="2019-09" db="EMBL/GenBank/DDBJ databases">
        <title>A chromosome-level genome assembly of the Chinese tupelo Nyssa sinensis.</title>
        <authorList>
            <person name="Yang X."/>
            <person name="Kang M."/>
            <person name="Yang Y."/>
            <person name="Xiong H."/>
            <person name="Wang M."/>
            <person name="Zhang Z."/>
            <person name="Wang Z."/>
            <person name="Wu H."/>
            <person name="Ma T."/>
            <person name="Liu J."/>
            <person name="Xi Z."/>
        </authorList>
    </citation>
    <scope>NUCLEOTIDE SEQUENCE [LARGE SCALE GENOMIC DNA]</scope>
    <source>
        <strain evidence="1">J267</strain>
        <tissue evidence="1">Leaf</tissue>
    </source>
</reference>
<dbReference type="AlphaFoldDB" id="A0A5J5A8P2"/>
<name>A0A5J5A8P2_9ASTE</name>
<organism evidence="1 2">
    <name type="scientific">Nyssa sinensis</name>
    <dbReference type="NCBI Taxonomy" id="561372"/>
    <lineage>
        <taxon>Eukaryota</taxon>
        <taxon>Viridiplantae</taxon>
        <taxon>Streptophyta</taxon>
        <taxon>Embryophyta</taxon>
        <taxon>Tracheophyta</taxon>
        <taxon>Spermatophyta</taxon>
        <taxon>Magnoliopsida</taxon>
        <taxon>eudicotyledons</taxon>
        <taxon>Gunneridae</taxon>
        <taxon>Pentapetalae</taxon>
        <taxon>asterids</taxon>
        <taxon>Cornales</taxon>
        <taxon>Nyssaceae</taxon>
        <taxon>Nyssa</taxon>
    </lineage>
</organism>
<accession>A0A5J5A8P2</accession>
<evidence type="ECO:0000313" key="2">
    <source>
        <dbReference type="Proteomes" id="UP000325577"/>
    </source>
</evidence>
<proteinExistence type="predicted"/>
<protein>
    <submittedName>
        <fullName evidence="1">Uncharacterized protein</fullName>
    </submittedName>
</protein>
<evidence type="ECO:0000313" key="1">
    <source>
        <dbReference type="EMBL" id="KAA8526679.1"/>
    </source>
</evidence>
<sequence length="79" mass="8768">MWFQILTSKYSSSKLYFSLHNPHPVCLHPTSCSYHSLSISIVYCLAHYLSLSLSTTPPPPPPTGLSLNAHSIVLVPKIF</sequence>
<dbReference type="Proteomes" id="UP000325577">
    <property type="component" value="Linkage Group LG3"/>
</dbReference>
<gene>
    <name evidence="1" type="ORF">F0562_008118</name>
</gene>
<dbReference type="EMBL" id="CM018046">
    <property type="protein sequence ID" value="KAA8526679.1"/>
    <property type="molecule type" value="Genomic_DNA"/>
</dbReference>
<keyword evidence="2" id="KW-1185">Reference proteome</keyword>